<dbReference type="InterPro" id="IPR050259">
    <property type="entry name" value="SDR"/>
</dbReference>
<evidence type="ECO:0000313" key="2">
    <source>
        <dbReference type="EMBL" id="RKF19779.1"/>
    </source>
</evidence>
<dbReference type="InterPro" id="IPR002347">
    <property type="entry name" value="SDR_fam"/>
</dbReference>
<dbReference type="EMBL" id="RAQO01000004">
    <property type="protein sequence ID" value="RKF19779.1"/>
    <property type="molecule type" value="Genomic_DNA"/>
</dbReference>
<dbReference type="Pfam" id="PF13561">
    <property type="entry name" value="adh_short_C2"/>
    <property type="match status" value="1"/>
</dbReference>
<dbReference type="Gene3D" id="3.40.50.720">
    <property type="entry name" value="NAD(P)-binding Rossmann-like Domain"/>
    <property type="match status" value="1"/>
</dbReference>
<dbReference type="OrthoDB" id="9803333at2"/>
<dbReference type="InterPro" id="IPR036291">
    <property type="entry name" value="NAD(P)-bd_dom_sf"/>
</dbReference>
<comment type="caution">
    <text evidence="2">The sequence shown here is derived from an EMBL/GenBank/DDBJ whole genome shotgun (WGS) entry which is preliminary data.</text>
</comment>
<dbReference type="RefSeq" id="WP_120353784.1">
    <property type="nucleotide sequence ID" value="NZ_RAQO01000004.1"/>
</dbReference>
<dbReference type="NCBIfam" id="NF005559">
    <property type="entry name" value="PRK07231.1"/>
    <property type="match status" value="1"/>
</dbReference>
<proteinExistence type="inferred from homology"/>
<reference evidence="2 3" key="1">
    <citation type="submission" date="2018-09" db="EMBL/GenBank/DDBJ databases">
        <authorList>
            <person name="Wang Z."/>
        </authorList>
    </citation>
    <scope>NUCLEOTIDE SEQUENCE [LARGE SCALE GENOMIC DNA]</scope>
    <source>
        <strain evidence="2 3">ALS 81</strain>
    </source>
</reference>
<dbReference type="FunFam" id="3.40.50.720:FF:000084">
    <property type="entry name" value="Short-chain dehydrogenase reductase"/>
    <property type="match status" value="1"/>
</dbReference>
<dbReference type="AlphaFoldDB" id="A0A420EGF2"/>
<sequence>MSTSIDLKQQVAIVTGAARGLGLAQAKALLDANAKVVITDLDADALASAKASLDSPNVYTYVQNVKDFEATPGFVQTIEDEVGPIAFLVNNAGVHLKKPIWEVELAEFQNINDINVTGVFMMSREVAKRMMKREFGSIVNISSMGGLMALPGATGYVTTKTAIVGLTRSMAVDLGPYNIRTNALCPGFIDTEMTRKVLAGDPQRAAKINGRIPMPRLGLGEDIANATVFLCSEQGGYINGQLLPIDGGYSVGF</sequence>
<dbReference type="PANTHER" id="PTHR42879:SF2">
    <property type="entry name" value="3-OXOACYL-[ACYL-CARRIER-PROTEIN] REDUCTASE FABG"/>
    <property type="match status" value="1"/>
</dbReference>
<accession>A0A420EGF2</accession>
<dbReference type="InterPro" id="IPR020904">
    <property type="entry name" value="Sc_DH/Rdtase_CS"/>
</dbReference>
<protein>
    <submittedName>
        <fullName evidence="2">SDR family oxidoreductase</fullName>
    </submittedName>
</protein>
<dbReference type="Proteomes" id="UP000286482">
    <property type="component" value="Unassembled WGS sequence"/>
</dbReference>
<dbReference type="PANTHER" id="PTHR42879">
    <property type="entry name" value="3-OXOACYL-(ACYL-CARRIER-PROTEIN) REDUCTASE"/>
    <property type="match status" value="1"/>
</dbReference>
<dbReference type="PRINTS" id="PR00080">
    <property type="entry name" value="SDRFAMILY"/>
</dbReference>
<evidence type="ECO:0000313" key="3">
    <source>
        <dbReference type="Proteomes" id="UP000286482"/>
    </source>
</evidence>
<keyword evidence="3" id="KW-1185">Reference proteome</keyword>
<organism evidence="2 3">
    <name type="scientific">Alginatibacterium sediminis</name>
    <dbReference type="NCBI Taxonomy" id="2164068"/>
    <lineage>
        <taxon>Bacteria</taxon>
        <taxon>Pseudomonadati</taxon>
        <taxon>Pseudomonadota</taxon>
        <taxon>Gammaproteobacteria</taxon>
        <taxon>Alteromonadales</taxon>
        <taxon>Alteromonadaceae</taxon>
        <taxon>Alginatibacterium</taxon>
    </lineage>
</organism>
<gene>
    <name evidence="2" type="ORF">DBZ36_04795</name>
</gene>
<name>A0A420EGF2_9ALTE</name>
<dbReference type="SUPFAM" id="SSF51735">
    <property type="entry name" value="NAD(P)-binding Rossmann-fold domains"/>
    <property type="match status" value="1"/>
</dbReference>
<dbReference type="PROSITE" id="PS00061">
    <property type="entry name" value="ADH_SHORT"/>
    <property type="match status" value="1"/>
</dbReference>
<dbReference type="CDD" id="cd05233">
    <property type="entry name" value="SDR_c"/>
    <property type="match status" value="1"/>
</dbReference>
<comment type="similarity">
    <text evidence="1">Belongs to the short-chain dehydrogenases/reductases (SDR) family.</text>
</comment>
<dbReference type="GO" id="GO:0032787">
    <property type="term" value="P:monocarboxylic acid metabolic process"/>
    <property type="evidence" value="ECO:0007669"/>
    <property type="project" value="UniProtKB-ARBA"/>
</dbReference>
<dbReference type="PRINTS" id="PR00081">
    <property type="entry name" value="GDHRDH"/>
</dbReference>
<evidence type="ECO:0000256" key="1">
    <source>
        <dbReference type="ARBA" id="ARBA00006484"/>
    </source>
</evidence>